<evidence type="ECO:0000256" key="3">
    <source>
        <dbReference type="SAM" id="SignalP"/>
    </source>
</evidence>
<dbReference type="PANTHER" id="PTHR30023">
    <property type="entry name" value="D-ALANYL-D-ALANINE CARBOXYPEPTIDASE"/>
    <property type="match status" value="1"/>
</dbReference>
<dbReference type="EMBL" id="CP031337">
    <property type="protein sequence ID" value="AXK38346.1"/>
    <property type="molecule type" value="Genomic_DNA"/>
</dbReference>
<comment type="similarity">
    <text evidence="1">Belongs to the peptidase S13 family.</text>
</comment>
<keyword evidence="3" id="KW-0732">Signal</keyword>
<dbReference type="InterPro" id="IPR012338">
    <property type="entry name" value="Beta-lactam/transpept-like"/>
</dbReference>
<accession>A0A345Y344</accession>
<dbReference type="Proteomes" id="UP000254537">
    <property type="component" value="Chromosome"/>
</dbReference>
<organism evidence="4 5">
    <name type="scientific">Crenobacter cavernae</name>
    <dbReference type="NCBI Taxonomy" id="2290923"/>
    <lineage>
        <taxon>Bacteria</taxon>
        <taxon>Pseudomonadati</taxon>
        <taxon>Pseudomonadota</taxon>
        <taxon>Betaproteobacteria</taxon>
        <taxon>Neisseriales</taxon>
        <taxon>Neisseriaceae</taxon>
        <taxon>Crenobacter</taxon>
    </lineage>
</organism>
<keyword evidence="2 4" id="KW-0378">Hydrolase</keyword>
<name>A0A345Y344_9NEIS</name>
<feature type="signal peptide" evidence="3">
    <location>
        <begin position="1"/>
        <end position="19"/>
    </location>
</feature>
<dbReference type="RefSeq" id="WP_115432228.1">
    <property type="nucleotide sequence ID" value="NZ_CP031337.1"/>
</dbReference>
<protein>
    <submittedName>
        <fullName evidence="4">D-alanyl-D-alanine carboxypeptidase/D-alanyl-D-alanine-endopeptidase</fullName>
        <ecNumber evidence="4">3.4.16.4</ecNumber>
    </submittedName>
</protein>
<feature type="chain" id="PRO_5016682815" evidence="3">
    <location>
        <begin position="20"/>
        <end position="448"/>
    </location>
</feature>
<evidence type="ECO:0000313" key="4">
    <source>
        <dbReference type="EMBL" id="AXK38346.1"/>
    </source>
</evidence>
<dbReference type="EC" id="3.4.16.4" evidence="4"/>
<keyword evidence="4" id="KW-0121">Carboxypeptidase</keyword>
<dbReference type="NCBIfam" id="TIGR00666">
    <property type="entry name" value="PBP4"/>
    <property type="match status" value="1"/>
</dbReference>
<dbReference type="AlphaFoldDB" id="A0A345Y344"/>
<keyword evidence="4" id="KW-0645">Protease</keyword>
<dbReference type="GO" id="GO:0000270">
    <property type="term" value="P:peptidoglycan metabolic process"/>
    <property type="evidence" value="ECO:0007669"/>
    <property type="project" value="TreeGrafter"/>
</dbReference>
<dbReference type="GO" id="GO:0009002">
    <property type="term" value="F:serine-type D-Ala-D-Ala carboxypeptidase activity"/>
    <property type="evidence" value="ECO:0007669"/>
    <property type="project" value="UniProtKB-EC"/>
</dbReference>
<dbReference type="OrthoDB" id="9802627at2"/>
<dbReference type="KEGG" id="ccah:DWG20_02240"/>
<gene>
    <name evidence="4" type="primary">dacB</name>
    <name evidence="4" type="ORF">DWG20_02240</name>
</gene>
<dbReference type="GO" id="GO:0006508">
    <property type="term" value="P:proteolysis"/>
    <property type="evidence" value="ECO:0007669"/>
    <property type="project" value="InterPro"/>
</dbReference>
<dbReference type="InterPro" id="IPR000667">
    <property type="entry name" value="Peptidase_S13"/>
</dbReference>
<evidence type="ECO:0000256" key="2">
    <source>
        <dbReference type="ARBA" id="ARBA00022801"/>
    </source>
</evidence>
<dbReference type="PANTHER" id="PTHR30023:SF0">
    <property type="entry name" value="PENICILLIN-SENSITIVE CARBOXYPEPTIDASE A"/>
    <property type="match status" value="1"/>
</dbReference>
<evidence type="ECO:0000256" key="1">
    <source>
        <dbReference type="ARBA" id="ARBA00006096"/>
    </source>
</evidence>
<dbReference type="Gene3D" id="3.50.80.20">
    <property type="entry name" value="D-Ala-D-Ala carboxypeptidase C, peptidase S13"/>
    <property type="match status" value="1"/>
</dbReference>
<evidence type="ECO:0000313" key="5">
    <source>
        <dbReference type="Proteomes" id="UP000254537"/>
    </source>
</evidence>
<dbReference type="Pfam" id="PF02113">
    <property type="entry name" value="Peptidase_S13"/>
    <property type="match status" value="1"/>
</dbReference>
<dbReference type="Gene3D" id="3.40.710.10">
    <property type="entry name" value="DD-peptidase/beta-lactamase superfamily"/>
    <property type="match status" value="2"/>
</dbReference>
<dbReference type="SUPFAM" id="SSF56601">
    <property type="entry name" value="beta-lactamase/transpeptidase-like"/>
    <property type="match status" value="1"/>
</dbReference>
<dbReference type="PRINTS" id="PR00922">
    <property type="entry name" value="DADACBPTASE3"/>
</dbReference>
<reference evidence="4 5" key="1">
    <citation type="submission" date="2018-07" db="EMBL/GenBank/DDBJ databases">
        <title>Crenobacter cavernae sp. nov., isolated from a karst cave.</title>
        <authorList>
            <person name="Zhu H."/>
        </authorList>
    </citation>
    <scope>NUCLEOTIDE SEQUENCE [LARGE SCALE GENOMIC DNA]</scope>
    <source>
        <strain evidence="4 5">K1W11S-77</strain>
    </source>
</reference>
<proteinExistence type="inferred from homology"/>
<sequence length="448" mass="47762">MKQGIVRLLLLLAALPAHAAKLAADDYALWLAPVDGGAPIVEHRADAAMSPASTMKLLTSWAALQTLGPNYRWQTRFVSSAPVVDGILKGDLVWVGGGEPRFRADDLVAMLRELRRRGVRKIAGNLVLDGSVFSRVPSADDFDGDAEHVFTIPPDAHLTNLKVAWLQFFNDGAGMRAALEPALPGVVLDARLADGGDGECGDVRSRVAVRHDDSRVEVSGKLPRACDGAQTFLNLLSPADFAGQSFAALWRELGGAGPRRVVAGTAPAGARVLASHESEPLFSVLADVNKYSNNTMARTVYLTLGRGPGDTPANAERAVRQRLAEAGVSDEALVLENGSGLSRHERFSARLLGEVLCNGARGPWYPELAASLPIAGEDGTLKKRLKDWGPRLRLKTGTLSKVRALAGYYQALDGRRYALVAFVNGTSVAETNGAIDDLIGDALARLPR</sequence>